<reference evidence="8 9" key="1">
    <citation type="submission" date="2020-07" db="EMBL/GenBank/DDBJ databases">
        <title>Trichoderma asperellum IC-1 whole genome shotgun sequence.</title>
        <authorList>
            <person name="Kanamasa S."/>
            <person name="Takahashi H."/>
        </authorList>
    </citation>
    <scope>NUCLEOTIDE SEQUENCE [LARGE SCALE GENOMIC DNA]</scope>
    <source>
        <strain evidence="8 9">IC-1</strain>
    </source>
</reference>
<organism evidence="8 9">
    <name type="scientific">Trichoderma asperellum</name>
    <name type="common">Filamentous fungus</name>
    <dbReference type="NCBI Taxonomy" id="101201"/>
    <lineage>
        <taxon>Eukaryota</taxon>
        <taxon>Fungi</taxon>
        <taxon>Dikarya</taxon>
        <taxon>Ascomycota</taxon>
        <taxon>Pezizomycotina</taxon>
        <taxon>Sordariomycetes</taxon>
        <taxon>Hypocreomycetidae</taxon>
        <taxon>Hypocreales</taxon>
        <taxon>Hypocreaceae</taxon>
        <taxon>Trichoderma</taxon>
    </lineage>
</organism>
<evidence type="ECO:0000256" key="6">
    <source>
        <dbReference type="ARBA" id="ARBA00023136"/>
    </source>
</evidence>
<comment type="caution">
    <text evidence="8">The sequence shown here is derived from an EMBL/GenBank/DDBJ whole genome shotgun (WGS) entry which is preliminary data.</text>
</comment>
<keyword evidence="4" id="KW-0256">Endoplasmic reticulum</keyword>
<dbReference type="EMBL" id="BLZH01000009">
    <property type="protein sequence ID" value="GFP58022.1"/>
    <property type="molecule type" value="Genomic_DNA"/>
</dbReference>
<dbReference type="GO" id="GO:0016020">
    <property type="term" value="C:membrane"/>
    <property type="evidence" value="ECO:0007669"/>
    <property type="project" value="UniProtKB-SubCell"/>
</dbReference>
<sequence>MAYSRGVSLTQIHPSPDADADTDIDIIAIHGLDTKSPDTWISKSCYPDEHVNWLACPPDLLEQPDLIQKTADEFARLLLAGIKRRPLPTKTGSAKRKDRPIVFIASCLGGIILIKALVIAGHSSSEYTAVRRSTRGIVFLATPFRGTSFQDVANWAEPGLRAWASIRGQKVSNLLDDVKASSFHLEELVRKFTQLCQDKYYPYQVFTFYETGLTSLHRKFPLSWLIPAGALNLAVPPKPVSTMEFSAI</sequence>
<evidence type="ECO:0000313" key="8">
    <source>
        <dbReference type="EMBL" id="GFP58022.1"/>
    </source>
</evidence>
<dbReference type="AlphaFoldDB" id="A0A6V8R155"/>
<keyword evidence="5" id="KW-0496">Mitochondrion</keyword>
<accession>A0A6V8R155</accession>
<proteinExistence type="predicted"/>
<gene>
    <name evidence="8" type="ORF">TASIC1_0009035900</name>
</gene>
<evidence type="ECO:0000256" key="5">
    <source>
        <dbReference type="ARBA" id="ARBA00023128"/>
    </source>
</evidence>
<dbReference type="InterPro" id="IPR052374">
    <property type="entry name" value="SERAC1"/>
</dbReference>
<dbReference type="GO" id="GO:0005739">
    <property type="term" value="C:mitochondrion"/>
    <property type="evidence" value="ECO:0007669"/>
    <property type="project" value="UniProtKB-SubCell"/>
</dbReference>
<feature type="transmembrane region" description="Helical" evidence="7">
    <location>
        <begin position="101"/>
        <end position="121"/>
    </location>
</feature>
<dbReference type="SUPFAM" id="SSF53474">
    <property type="entry name" value="alpha/beta-Hydrolases"/>
    <property type="match status" value="1"/>
</dbReference>
<name>A0A6V8R155_TRIAP</name>
<evidence type="ECO:0000256" key="2">
    <source>
        <dbReference type="ARBA" id="ARBA00004240"/>
    </source>
</evidence>
<keyword evidence="7" id="KW-0812">Transmembrane</keyword>
<dbReference type="GO" id="GO:0005783">
    <property type="term" value="C:endoplasmic reticulum"/>
    <property type="evidence" value="ECO:0007669"/>
    <property type="project" value="UniProtKB-SubCell"/>
</dbReference>
<dbReference type="InterPro" id="IPR029058">
    <property type="entry name" value="AB_hydrolase_fold"/>
</dbReference>
<keyword evidence="6 7" id="KW-0472">Membrane</keyword>
<comment type="subcellular location">
    <subcellularLocation>
        <location evidence="2">Endoplasmic reticulum</location>
    </subcellularLocation>
    <subcellularLocation>
        <location evidence="3">Membrane</location>
    </subcellularLocation>
    <subcellularLocation>
        <location evidence="1">Mitochondrion</location>
    </subcellularLocation>
</comment>
<dbReference type="Proteomes" id="UP000517252">
    <property type="component" value="Unassembled WGS sequence"/>
</dbReference>
<dbReference type="OrthoDB" id="427518at2759"/>
<evidence type="ECO:0000313" key="9">
    <source>
        <dbReference type="Proteomes" id="UP000517252"/>
    </source>
</evidence>
<dbReference type="PANTHER" id="PTHR48182:SF2">
    <property type="entry name" value="PROTEIN SERAC1"/>
    <property type="match status" value="1"/>
</dbReference>
<keyword evidence="7" id="KW-1133">Transmembrane helix</keyword>
<protein>
    <submittedName>
        <fullName evidence="8">Protein SERAC1</fullName>
    </submittedName>
</protein>
<evidence type="ECO:0000256" key="4">
    <source>
        <dbReference type="ARBA" id="ARBA00022824"/>
    </source>
</evidence>
<dbReference type="Gene3D" id="3.40.50.1820">
    <property type="entry name" value="alpha/beta hydrolase"/>
    <property type="match status" value="1"/>
</dbReference>
<evidence type="ECO:0000256" key="1">
    <source>
        <dbReference type="ARBA" id="ARBA00004173"/>
    </source>
</evidence>
<dbReference type="PANTHER" id="PTHR48182">
    <property type="entry name" value="PROTEIN SERAC1"/>
    <property type="match status" value="1"/>
</dbReference>
<evidence type="ECO:0000256" key="3">
    <source>
        <dbReference type="ARBA" id="ARBA00004370"/>
    </source>
</evidence>
<evidence type="ECO:0000256" key="7">
    <source>
        <dbReference type="SAM" id="Phobius"/>
    </source>
</evidence>